<evidence type="ECO:0000259" key="6">
    <source>
        <dbReference type="PROSITE" id="PS50109"/>
    </source>
</evidence>
<gene>
    <name evidence="7" type="ORF">D6C83_07061</name>
</gene>
<name>A0A4T0BB84_AURPU</name>
<dbReference type="PANTHER" id="PTHR43047:SF72">
    <property type="entry name" value="OSMOSENSING HISTIDINE PROTEIN KINASE SLN1"/>
    <property type="match status" value="1"/>
</dbReference>
<dbReference type="PANTHER" id="PTHR43047">
    <property type="entry name" value="TWO-COMPONENT HISTIDINE PROTEIN KINASE"/>
    <property type="match status" value="1"/>
</dbReference>
<dbReference type="EMBL" id="QZBU01002833">
    <property type="protein sequence ID" value="TIA31480.1"/>
    <property type="molecule type" value="Genomic_DNA"/>
</dbReference>
<evidence type="ECO:0000256" key="2">
    <source>
        <dbReference type="ARBA" id="ARBA00012438"/>
    </source>
</evidence>
<comment type="catalytic activity">
    <reaction evidence="1">
        <text>ATP + protein L-histidine = ADP + protein N-phospho-L-histidine.</text>
        <dbReference type="EC" id="2.7.13.3"/>
    </reaction>
</comment>
<dbReference type="InterPro" id="IPR005467">
    <property type="entry name" value="His_kinase_dom"/>
</dbReference>
<evidence type="ECO:0000256" key="4">
    <source>
        <dbReference type="ARBA" id="ARBA00022777"/>
    </source>
</evidence>
<dbReference type="AlphaFoldDB" id="A0A4T0BB84"/>
<dbReference type="GO" id="GO:0009927">
    <property type="term" value="F:histidine phosphotransfer kinase activity"/>
    <property type="evidence" value="ECO:0007669"/>
    <property type="project" value="TreeGrafter"/>
</dbReference>
<dbReference type="PROSITE" id="PS50109">
    <property type="entry name" value="HIS_KIN"/>
    <property type="match status" value="1"/>
</dbReference>
<feature type="region of interest" description="Disordered" evidence="5">
    <location>
        <begin position="324"/>
        <end position="392"/>
    </location>
</feature>
<accession>A0A4T0BB84</accession>
<keyword evidence="4" id="KW-0418">Kinase</keyword>
<dbReference type="PRINTS" id="PR00344">
    <property type="entry name" value="BCTRLSENSOR"/>
</dbReference>
<dbReference type="GO" id="GO:0000155">
    <property type="term" value="F:phosphorelay sensor kinase activity"/>
    <property type="evidence" value="ECO:0007669"/>
    <property type="project" value="TreeGrafter"/>
</dbReference>
<reference evidence="7 8" key="1">
    <citation type="submission" date="2018-10" db="EMBL/GenBank/DDBJ databases">
        <title>Fifty Aureobasidium pullulans genomes reveal a recombining polyextremotolerant generalist.</title>
        <authorList>
            <person name="Gostincar C."/>
            <person name="Turk M."/>
            <person name="Zajc J."/>
            <person name="Gunde-Cimerman N."/>
        </authorList>
    </citation>
    <scope>NUCLEOTIDE SEQUENCE [LARGE SCALE GENOMIC DNA]</scope>
    <source>
        <strain evidence="7 8">EXF-3380</strain>
    </source>
</reference>
<dbReference type="Gene3D" id="3.30.565.10">
    <property type="entry name" value="Histidine kinase-like ATPase, C-terminal domain"/>
    <property type="match status" value="1"/>
</dbReference>
<dbReference type="Proteomes" id="UP000304947">
    <property type="component" value="Unassembled WGS sequence"/>
</dbReference>
<evidence type="ECO:0000256" key="3">
    <source>
        <dbReference type="ARBA" id="ARBA00022679"/>
    </source>
</evidence>
<dbReference type="InterPro" id="IPR003594">
    <property type="entry name" value="HATPase_dom"/>
</dbReference>
<evidence type="ECO:0000256" key="5">
    <source>
        <dbReference type="SAM" id="MobiDB-lite"/>
    </source>
</evidence>
<organism evidence="7 8">
    <name type="scientific">Aureobasidium pullulans</name>
    <name type="common">Black yeast</name>
    <name type="synonym">Pullularia pullulans</name>
    <dbReference type="NCBI Taxonomy" id="5580"/>
    <lineage>
        <taxon>Eukaryota</taxon>
        <taxon>Fungi</taxon>
        <taxon>Dikarya</taxon>
        <taxon>Ascomycota</taxon>
        <taxon>Pezizomycotina</taxon>
        <taxon>Dothideomycetes</taxon>
        <taxon>Dothideomycetidae</taxon>
        <taxon>Dothideales</taxon>
        <taxon>Saccotheciaceae</taxon>
        <taxon>Aureobasidium</taxon>
    </lineage>
</organism>
<dbReference type="InterPro" id="IPR004358">
    <property type="entry name" value="Sig_transdc_His_kin-like_C"/>
</dbReference>
<dbReference type="Pfam" id="PF02518">
    <property type="entry name" value="HATPase_c"/>
    <property type="match status" value="1"/>
</dbReference>
<feature type="domain" description="Histidine kinase" evidence="6">
    <location>
        <begin position="24"/>
        <end position="242"/>
    </location>
</feature>
<keyword evidence="3" id="KW-0808">Transferase</keyword>
<comment type="caution">
    <text evidence="7">The sequence shown here is derived from an EMBL/GenBank/DDBJ whole genome shotgun (WGS) entry which is preliminary data.</text>
</comment>
<evidence type="ECO:0000256" key="1">
    <source>
        <dbReference type="ARBA" id="ARBA00000085"/>
    </source>
</evidence>
<dbReference type="InterPro" id="IPR036890">
    <property type="entry name" value="HATPase_C_sf"/>
</dbReference>
<evidence type="ECO:0000313" key="7">
    <source>
        <dbReference type="EMBL" id="TIA31480.1"/>
    </source>
</evidence>
<dbReference type="GO" id="GO:0005886">
    <property type="term" value="C:plasma membrane"/>
    <property type="evidence" value="ECO:0007669"/>
    <property type="project" value="TreeGrafter"/>
</dbReference>
<protein>
    <recommendedName>
        <fullName evidence="2">histidine kinase</fullName>
        <ecNumber evidence="2">2.7.13.3</ecNumber>
    </recommendedName>
</protein>
<sequence>MLKSPKTVCDCFCEALRVYHLANNSLLRIVDDLLTLSKLDSNLLQINQAPVRATSILDDMRRVFEIEAGRAEIELRIQADPSIKAMNVDNVMLDTGRVHQILINLITNALKFTKDKPQRRVTITMGSSEKRPSDGILSSIDFALPHTLSDTERESEAVASGPETFFIWFTVSDSGRGIKPDEKTKLFSRFQQASPRTYSKYGGSGLGLFISRELAELQGGEIGIASELDVGSTFAFFVKTQPAAPPIDQRLKNDIAIRPRSGSAQTSFSNEIVQIHVLVAEDNPTNQKVLKRQLTEYKGAGSQVSEYKKAPLVSPSLTSTTTKSKIAYDPLSKRSESPYGYGGRPELSRDESQQNLVSGAASMGGRDRSNSPARQPRLPDVEFGQFDFRHQH</sequence>
<evidence type="ECO:0000313" key="8">
    <source>
        <dbReference type="Proteomes" id="UP000304947"/>
    </source>
</evidence>
<dbReference type="SUPFAM" id="SSF55874">
    <property type="entry name" value="ATPase domain of HSP90 chaperone/DNA topoisomerase II/histidine kinase"/>
    <property type="match status" value="1"/>
</dbReference>
<dbReference type="SMART" id="SM00387">
    <property type="entry name" value="HATPase_c"/>
    <property type="match status" value="1"/>
</dbReference>
<dbReference type="EC" id="2.7.13.3" evidence="2"/>
<proteinExistence type="predicted"/>